<evidence type="ECO:0000313" key="4">
    <source>
        <dbReference type="Proteomes" id="UP000031668"/>
    </source>
</evidence>
<name>A0A0C2MGM0_THEKT</name>
<accession>A0A0C2MGM0</accession>
<comment type="caution">
    <text evidence="3">The sequence shown here is derived from an EMBL/GenBank/DDBJ whole genome shotgun (WGS) entry which is preliminary data.</text>
</comment>
<evidence type="ECO:0000256" key="1">
    <source>
        <dbReference type="ARBA" id="ARBA00009024"/>
    </source>
</evidence>
<dbReference type="Pfam" id="PF04749">
    <property type="entry name" value="PLAC8"/>
    <property type="match status" value="1"/>
</dbReference>
<gene>
    <name evidence="3" type="ORF">RF11_14222</name>
</gene>
<dbReference type="EMBL" id="JWZT01003552">
    <property type="protein sequence ID" value="KII66331.1"/>
    <property type="molecule type" value="Genomic_DNA"/>
</dbReference>
<keyword evidence="2" id="KW-1133">Transmembrane helix</keyword>
<proteinExistence type="inferred from homology"/>
<sequence>MGEFKQDLFGCFGNGQNCCCSFFCPCIPIGKTAEKLGYNFVICCLSGVIFPWGPAIYLREKVREQNNINGSLFEDILTGFFCTCCSIAQTSTEVEVFIAR</sequence>
<evidence type="ECO:0000313" key="3">
    <source>
        <dbReference type="EMBL" id="KII66331.1"/>
    </source>
</evidence>
<comment type="similarity">
    <text evidence="1">Belongs to the cornifelin family.</text>
</comment>
<organism evidence="3 4">
    <name type="scientific">Thelohanellus kitauei</name>
    <name type="common">Myxosporean</name>
    <dbReference type="NCBI Taxonomy" id="669202"/>
    <lineage>
        <taxon>Eukaryota</taxon>
        <taxon>Metazoa</taxon>
        <taxon>Cnidaria</taxon>
        <taxon>Myxozoa</taxon>
        <taxon>Myxosporea</taxon>
        <taxon>Bivalvulida</taxon>
        <taxon>Platysporina</taxon>
        <taxon>Myxobolidae</taxon>
        <taxon>Thelohanellus</taxon>
    </lineage>
</organism>
<dbReference type="OMA" id="ICIIAYV"/>
<dbReference type="Proteomes" id="UP000031668">
    <property type="component" value="Unassembled WGS sequence"/>
</dbReference>
<evidence type="ECO:0000256" key="2">
    <source>
        <dbReference type="SAM" id="Phobius"/>
    </source>
</evidence>
<dbReference type="InterPro" id="IPR006461">
    <property type="entry name" value="PLAC_motif_containing"/>
</dbReference>
<keyword evidence="2" id="KW-0812">Transmembrane</keyword>
<dbReference type="NCBIfam" id="TIGR01571">
    <property type="entry name" value="A_thal_Cys_rich"/>
    <property type="match status" value="1"/>
</dbReference>
<dbReference type="AlphaFoldDB" id="A0A0C2MGM0"/>
<reference evidence="3 4" key="1">
    <citation type="journal article" date="2014" name="Genome Biol. Evol.">
        <title>The genome of the myxosporean Thelohanellus kitauei shows adaptations to nutrient acquisition within its fish host.</title>
        <authorList>
            <person name="Yang Y."/>
            <person name="Xiong J."/>
            <person name="Zhou Z."/>
            <person name="Huo F."/>
            <person name="Miao W."/>
            <person name="Ran C."/>
            <person name="Liu Y."/>
            <person name="Zhang J."/>
            <person name="Feng J."/>
            <person name="Wang M."/>
            <person name="Wang M."/>
            <person name="Wang L."/>
            <person name="Yao B."/>
        </authorList>
    </citation>
    <scope>NUCLEOTIDE SEQUENCE [LARGE SCALE GENOMIC DNA]</scope>
    <source>
        <strain evidence="3">Wuqing</strain>
    </source>
</reference>
<dbReference type="PANTHER" id="PTHR15907">
    <property type="entry name" value="DUF614 FAMILY PROTEIN-RELATED"/>
    <property type="match status" value="1"/>
</dbReference>
<feature type="transmembrane region" description="Helical" evidence="2">
    <location>
        <begin position="38"/>
        <end position="58"/>
    </location>
</feature>
<keyword evidence="2" id="KW-0472">Membrane</keyword>
<keyword evidence="4" id="KW-1185">Reference proteome</keyword>
<dbReference type="OrthoDB" id="5946211at2759"/>
<protein>
    <submittedName>
        <fullName evidence="3">Protein PLANT CADMIUM RESISTANCE 2</fullName>
    </submittedName>
</protein>